<sequence>MNPGQIYAIKIPSNPYQSMKPVPFSMYGSPCKNKCMKIKKNLKPKTEMDHDYLVDIMNMLDGSMDMPNVRVRSNMFQPTLISAFKIKSKSKKGKKKGETKKKGKKTMKFPLKSLTETLSLPSLLSEDFLSDSLLSDSLLSKPRKKTEKRKKKKSETKKRGKISSLRKKLSEKIKRSKRGKRKRN</sequence>
<feature type="compositionally biased region" description="Basic residues" evidence="1">
    <location>
        <begin position="141"/>
        <end position="167"/>
    </location>
</feature>
<proteinExistence type="predicted"/>
<protein>
    <submittedName>
        <fullName evidence="2">Uncharacterized protein</fullName>
    </submittedName>
</protein>
<evidence type="ECO:0000313" key="2">
    <source>
        <dbReference type="EMBL" id="QHS95218.1"/>
    </source>
</evidence>
<reference evidence="2" key="1">
    <citation type="journal article" date="2020" name="Nature">
        <title>Giant virus diversity and host interactions through global metagenomics.</title>
        <authorList>
            <person name="Schulz F."/>
            <person name="Roux S."/>
            <person name="Paez-Espino D."/>
            <person name="Jungbluth S."/>
            <person name="Walsh D.A."/>
            <person name="Denef V.J."/>
            <person name="McMahon K.D."/>
            <person name="Konstantinidis K.T."/>
            <person name="Eloe-Fadrosh E.A."/>
            <person name="Kyrpides N.C."/>
            <person name="Woyke T."/>
        </authorList>
    </citation>
    <scope>NUCLEOTIDE SEQUENCE</scope>
    <source>
        <strain evidence="2">GVMAG-M-3300018428-35</strain>
    </source>
</reference>
<feature type="region of interest" description="Disordered" evidence="1">
    <location>
        <begin position="87"/>
        <end position="108"/>
    </location>
</feature>
<feature type="compositionally biased region" description="Basic residues" evidence="1">
    <location>
        <begin position="174"/>
        <end position="184"/>
    </location>
</feature>
<dbReference type="EMBL" id="MN739245">
    <property type="protein sequence ID" value="QHS95218.1"/>
    <property type="molecule type" value="Genomic_DNA"/>
</dbReference>
<feature type="compositionally biased region" description="Basic residues" evidence="1">
    <location>
        <begin position="87"/>
        <end position="107"/>
    </location>
</feature>
<name>A0A6C0BUX6_9ZZZZ</name>
<dbReference type="AlphaFoldDB" id="A0A6C0BUX6"/>
<organism evidence="2">
    <name type="scientific">viral metagenome</name>
    <dbReference type="NCBI Taxonomy" id="1070528"/>
    <lineage>
        <taxon>unclassified sequences</taxon>
        <taxon>metagenomes</taxon>
        <taxon>organismal metagenomes</taxon>
    </lineage>
</organism>
<accession>A0A6C0BUX6</accession>
<feature type="region of interest" description="Disordered" evidence="1">
    <location>
        <begin position="138"/>
        <end position="184"/>
    </location>
</feature>
<evidence type="ECO:0000256" key="1">
    <source>
        <dbReference type="SAM" id="MobiDB-lite"/>
    </source>
</evidence>